<gene>
    <name evidence="2" type="ORF">G9X39_002606</name>
</gene>
<evidence type="ECO:0000256" key="1">
    <source>
        <dbReference type="SAM" id="MobiDB-lite"/>
    </source>
</evidence>
<dbReference type="InterPro" id="IPR020357">
    <property type="entry name" value="Tscrpt_reg_CaiF/GrlA"/>
</dbReference>
<proteinExistence type="predicted"/>
<dbReference type="Gene3D" id="1.10.10.10">
    <property type="entry name" value="Winged helix-like DNA-binding domain superfamily/Winged helix DNA-binding domain"/>
    <property type="match status" value="1"/>
</dbReference>
<dbReference type="Pfam" id="PF07180">
    <property type="entry name" value="CaiF_GrlA"/>
    <property type="match status" value="1"/>
</dbReference>
<comment type="caution">
    <text evidence="2">The sequence shown here is derived from an EMBL/GenBank/DDBJ whole genome shotgun (WGS) entry which is preliminary data.</text>
</comment>
<evidence type="ECO:0000313" key="2">
    <source>
        <dbReference type="EMBL" id="HAF7257901.1"/>
    </source>
</evidence>
<feature type="compositionally biased region" description="Acidic residues" evidence="1">
    <location>
        <begin position="160"/>
        <end position="169"/>
    </location>
</feature>
<dbReference type="EMBL" id="DAAWCK010000020">
    <property type="protein sequence ID" value="HAF7257901.1"/>
    <property type="molecule type" value="Genomic_DNA"/>
</dbReference>
<protein>
    <submittedName>
        <fullName evidence="2">CaiF/GrlA family transcriptional regulator</fullName>
    </submittedName>
</protein>
<name>A0A751YY37_SALET</name>
<dbReference type="AlphaFoldDB" id="A0A751YY37"/>
<reference evidence="2" key="2">
    <citation type="submission" date="2018-07" db="EMBL/GenBank/DDBJ databases">
        <authorList>
            <consortium name="NCBI Pathogen Detection Project"/>
        </authorList>
    </citation>
    <scope>NUCLEOTIDE SEQUENCE</scope>
    <source>
        <strain evidence="2">13-2237</strain>
    </source>
</reference>
<reference evidence="2" key="1">
    <citation type="journal article" date="2018" name="Genome Biol.">
        <title>SKESA: strategic k-mer extension for scrupulous assemblies.</title>
        <authorList>
            <person name="Souvorov A."/>
            <person name="Agarwala R."/>
            <person name="Lipman D.J."/>
        </authorList>
    </citation>
    <scope>NUCLEOTIDE SEQUENCE</scope>
    <source>
        <strain evidence="2">13-2237</strain>
    </source>
</reference>
<feature type="compositionally biased region" description="Basic residues" evidence="1">
    <location>
        <begin position="117"/>
        <end position="131"/>
    </location>
</feature>
<dbReference type="InterPro" id="IPR036388">
    <property type="entry name" value="WH-like_DNA-bd_sf"/>
</dbReference>
<accession>A0A751YY37</accession>
<feature type="region of interest" description="Disordered" evidence="1">
    <location>
        <begin position="115"/>
        <end position="169"/>
    </location>
</feature>
<dbReference type="GO" id="GO:0006351">
    <property type="term" value="P:DNA-templated transcription"/>
    <property type="evidence" value="ECO:0007669"/>
    <property type="project" value="InterPro"/>
</dbReference>
<organism evidence="2">
    <name type="scientific">Salmonella enterica subsp. enterica serovar Panama</name>
    <dbReference type="NCBI Taxonomy" id="29472"/>
    <lineage>
        <taxon>Bacteria</taxon>
        <taxon>Pseudomonadati</taxon>
        <taxon>Pseudomonadota</taxon>
        <taxon>Gammaproteobacteria</taxon>
        <taxon>Enterobacterales</taxon>
        <taxon>Enterobacteriaceae</taxon>
        <taxon>Salmonella</taxon>
    </lineage>
</organism>
<sequence>MSSDKIPVFPEAPVPEKDIHHPSQTRHNTCFIPECVREYAGEPLFILVAWWCLQQQDWVYRSQISEAFHIPARRASYLMAYLRNKTRRVVCDTREVMLPNKVLRYEIRITRVEGPQPRKKNVRSSSRRSRWRVGNADSTQANALWNQLCTERNPSGHADPEEDDDETPS</sequence>
<feature type="compositionally biased region" description="Polar residues" evidence="1">
    <location>
        <begin position="136"/>
        <end position="153"/>
    </location>
</feature>